<dbReference type="Proteomes" id="UP000000442">
    <property type="component" value="Chromosome"/>
</dbReference>
<dbReference type="KEGG" id="dat:HRM2_48800"/>
<organism evidence="1 2">
    <name type="scientific">Desulforapulum autotrophicum (strain ATCC 43914 / DSM 3382 / VKM B-1955 / HRM2)</name>
    <name type="common">Desulfobacterium autotrophicum</name>
    <dbReference type="NCBI Taxonomy" id="177437"/>
    <lineage>
        <taxon>Bacteria</taxon>
        <taxon>Pseudomonadati</taxon>
        <taxon>Thermodesulfobacteriota</taxon>
        <taxon>Desulfobacteria</taxon>
        <taxon>Desulfobacterales</taxon>
        <taxon>Desulfobacteraceae</taxon>
        <taxon>Desulforapulum</taxon>
    </lineage>
</organism>
<accession>C0QII4</accession>
<reference evidence="1 2" key="1">
    <citation type="journal article" date="2009" name="Environ. Microbiol.">
        <title>Genome sequence of Desulfobacterium autotrophicum HRM2, a marine sulfate reducer oxidizing organic carbon completely to carbon dioxide.</title>
        <authorList>
            <person name="Strittmatter A.W."/>
            <person name="Liesegang H."/>
            <person name="Rabus R."/>
            <person name="Decker I."/>
            <person name="Amann J."/>
            <person name="Andres S."/>
            <person name="Henne A."/>
            <person name="Fricke W.F."/>
            <person name="Martinez-Arias R."/>
            <person name="Bartels D."/>
            <person name="Goesmann A."/>
            <person name="Krause L."/>
            <person name="Puehler A."/>
            <person name="Klenk H.P."/>
            <person name="Richter M."/>
            <person name="Schuler M."/>
            <person name="Gloeckner F.O."/>
            <person name="Meyerdierks A."/>
            <person name="Gottschalk G."/>
            <person name="Amann R."/>
        </authorList>
    </citation>
    <scope>NUCLEOTIDE SEQUENCE [LARGE SCALE GENOMIC DNA]</scope>
    <source>
        <strain evidence="2">ATCC 43914 / DSM 3382 / HRM2</strain>
    </source>
</reference>
<gene>
    <name evidence="1" type="ordered locus">HRM2_48800</name>
</gene>
<proteinExistence type="predicted"/>
<evidence type="ECO:0000313" key="2">
    <source>
        <dbReference type="Proteomes" id="UP000000442"/>
    </source>
</evidence>
<evidence type="ECO:0000313" key="1">
    <source>
        <dbReference type="EMBL" id="ACN17928.1"/>
    </source>
</evidence>
<dbReference type="STRING" id="177437.HRM2_48800"/>
<keyword evidence="2" id="KW-1185">Reference proteome</keyword>
<sequence length="103" mass="11308">MIGFGSMTEIISDDIKKDLHRACTLHQRATSDYAQCEAFSKLMCDLLSRLEDAGCFDVADKVMKVLLDCNPKIGSHCEKATGVSKVMKKLDGIILTDPAHFDG</sequence>
<dbReference type="HOGENOM" id="CLU_172995_0_0_7"/>
<dbReference type="AlphaFoldDB" id="C0QII4"/>
<name>C0QII4_DESAH</name>
<protein>
    <submittedName>
        <fullName evidence="1">Uncharacterized protein</fullName>
    </submittedName>
</protein>
<dbReference type="EMBL" id="CP001087">
    <property type="protein sequence ID" value="ACN17928.1"/>
    <property type="molecule type" value="Genomic_DNA"/>
</dbReference>